<evidence type="ECO:0000313" key="2">
    <source>
        <dbReference type="EMBL" id="ABP73147.1"/>
    </source>
</evidence>
<keyword evidence="2" id="KW-0614">Plasmid</keyword>
<dbReference type="AlphaFoldDB" id="A4X0I3"/>
<keyword evidence="1" id="KW-0175">Coiled coil</keyword>
<dbReference type="HOGENOM" id="CLU_1007885_0_0_5"/>
<feature type="coiled-coil region" evidence="1">
    <location>
        <begin position="80"/>
        <end position="142"/>
    </location>
</feature>
<organism evidence="2">
    <name type="scientific">Cereibacter sphaeroides (strain ATCC 17025 / ATH 2.4.3)</name>
    <name type="common">Rhodobacter sphaeroides</name>
    <dbReference type="NCBI Taxonomy" id="349102"/>
    <lineage>
        <taxon>Bacteria</taxon>
        <taxon>Pseudomonadati</taxon>
        <taxon>Pseudomonadota</taxon>
        <taxon>Alphaproteobacteria</taxon>
        <taxon>Rhodobacterales</taxon>
        <taxon>Paracoccaceae</taxon>
        <taxon>Cereibacter</taxon>
    </lineage>
</organism>
<protein>
    <submittedName>
        <fullName evidence="2">Transposase IS66</fullName>
    </submittedName>
</protein>
<geneLocation type="plasmid" evidence="2">
    <name>pRSPA03</name>
</geneLocation>
<proteinExistence type="predicted"/>
<evidence type="ECO:0000256" key="1">
    <source>
        <dbReference type="SAM" id="Coils"/>
    </source>
</evidence>
<accession>A4X0I3</accession>
<reference evidence="2" key="1">
    <citation type="submission" date="2007-04" db="EMBL/GenBank/DDBJ databases">
        <title>Complete sequence of plasmid pRSPA03 of Rhodobacter sphaeroides ATCC 17025.</title>
        <authorList>
            <consortium name="US DOE Joint Genome Institute"/>
            <person name="Copeland A."/>
            <person name="Lucas S."/>
            <person name="Lapidus A."/>
            <person name="Barry K."/>
            <person name="Detter J.C."/>
            <person name="Glavina del Rio T."/>
            <person name="Hammon N."/>
            <person name="Israni S."/>
            <person name="Dalin E."/>
            <person name="Tice H."/>
            <person name="Pitluck S."/>
            <person name="Chertkov O."/>
            <person name="Brettin T."/>
            <person name="Bruce D."/>
            <person name="Han C."/>
            <person name="Schmutz J."/>
            <person name="Larimer F."/>
            <person name="Land M."/>
            <person name="Hauser L."/>
            <person name="Kyrpides N."/>
            <person name="Kim E."/>
            <person name="Richardson P."/>
            <person name="Mackenzie C."/>
            <person name="Choudhary M."/>
            <person name="Donohue T.J."/>
            <person name="Kaplan S."/>
        </authorList>
    </citation>
    <scope>NUCLEOTIDE SEQUENCE [LARGE SCALE GENOMIC DNA]</scope>
    <source>
        <strain evidence="2">ATCC 17025</strain>
        <plasmid evidence="2">pRSPA03</plasmid>
    </source>
</reference>
<name>A4X0I3_CERS5</name>
<sequence>MHGLFMALASLIHRLRRRLSFLVLLALLALNVATVSIPAVGAFVGHAVWNVLSLVPELNARKPEAPAALREARDRALRDLAQERTVLKTTQTELAAARNRLHHVEAELASRTDEVVRLGQSAEKHRRQFLLLEERVEQVAANSEESRRIITTMQKRILTMTARNSGETLTDFLPFASALVGIASLAWDAKDGCAQLSDLHDLDRLLGGGQREATLCGMDKRALKAAMLGDVREAACVEARLRTQGMQPPECEGLESAIAVYDRLGSPLTGQEDGFD</sequence>
<dbReference type="BioCyc" id="RSPH349102:G1G8M-4436-MONOMER"/>
<dbReference type="KEGG" id="rsq:Rsph17025_4302"/>
<gene>
    <name evidence="2" type="ordered locus">Rsph17025_4302</name>
</gene>
<dbReference type="EMBL" id="CP000664">
    <property type="protein sequence ID" value="ABP73147.1"/>
    <property type="molecule type" value="Genomic_DNA"/>
</dbReference>